<accession>A0AA39CCW0</accession>
<feature type="compositionally biased region" description="Polar residues" evidence="1">
    <location>
        <begin position="43"/>
        <end position="60"/>
    </location>
</feature>
<feature type="region of interest" description="Disordered" evidence="1">
    <location>
        <begin position="43"/>
        <end position="85"/>
    </location>
</feature>
<gene>
    <name evidence="2" type="ORF">H2200_011821</name>
</gene>
<dbReference type="Proteomes" id="UP001172673">
    <property type="component" value="Unassembled WGS sequence"/>
</dbReference>
<organism evidence="2 3">
    <name type="scientific">Cladophialophora chaetospira</name>
    <dbReference type="NCBI Taxonomy" id="386627"/>
    <lineage>
        <taxon>Eukaryota</taxon>
        <taxon>Fungi</taxon>
        <taxon>Dikarya</taxon>
        <taxon>Ascomycota</taxon>
        <taxon>Pezizomycotina</taxon>
        <taxon>Eurotiomycetes</taxon>
        <taxon>Chaetothyriomycetidae</taxon>
        <taxon>Chaetothyriales</taxon>
        <taxon>Herpotrichiellaceae</taxon>
        <taxon>Cladophialophora</taxon>
    </lineage>
</organism>
<reference evidence="2" key="1">
    <citation type="submission" date="2022-10" db="EMBL/GenBank/DDBJ databases">
        <title>Culturing micro-colonial fungi from biological soil crusts in the Mojave desert and describing Neophaeococcomyces mojavensis, and introducing the new genera and species Taxawa tesnikishii.</title>
        <authorList>
            <person name="Kurbessoian T."/>
            <person name="Stajich J.E."/>
        </authorList>
    </citation>
    <scope>NUCLEOTIDE SEQUENCE</scope>
    <source>
        <strain evidence="2">TK_41</strain>
    </source>
</reference>
<name>A0AA39CCW0_9EURO</name>
<feature type="compositionally biased region" description="Low complexity" evidence="1">
    <location>
        <begin position="64"/>
        <end position="77"/>
    </location>
</feature>
<protein>
    <submittedName>
        <fullName evidence="2">Uncharacterized protein</fullName>
    </submittedName>
</protein>
<evidence type="ECO:0000256" key="1">
    <source>
        <dbReference type="SAM" id="MobiDB-lite"/>
    </source>
</evidence>
<dbReference type="EMBL" id="JAPDRK010000021">
    <property type="protein sequence ID" value="KAJ9603635.1"/>
    <property type="molecule type" value="Genomic_DNA"/>
</dbReference>
<sequence>MDSLASADSWGAGPANHSPFLITEDSLISVPVLKPSDIARHSVSQIQTLPDGSSQPGQTKSARKSFSLLGSKSSSSSAYKTRNTGEFVMRRVPRREYLAHYAKDDNGKYIGSEEPAPDCILHGDDLVKYRGEAKTLAAKFENEINGGQSLKQDGLQGETVALEPKKKRGLFGALRKSDAGDSVIR</sequence>
<dbReference type="AlphaFoldDB" id="A0AA39CCW0"/>
<evidence type="ECO:0000313" key="3">
    <source>
        <dbReference type="Proteomes" id="UP001172673"/>
    </source>
</evidence>
<proteinExistence type="predicted"/>
<evidence type="ECO:0000313" key="2">
    <source>
        <dbReference type="EMBL" id="KAJ9603635.1"/>
    </source>
</evidence>
<comment type="caution">
    <text evidence="2">The sequence shown here is derived from an EMBL/GenBank/DDBJ whole genome shotgun (WGS) entry which is preliminary data.</text>
</comment>
<keyword evidence="3" id="KW-1185">Reference proteome</keyword>